<evidence type="ECO:0000256" key="2">
    <source>
        <dbReference type="ARBA" id="ARBA00022490"/>
    </source>
</evidence>
<dbReference type="InterPro" id="IPR013783">
    <property type="entry name" value="Ig-like_fold"/>
</dbReference>
<dbReference type="InterPro" id="IPR052385">
    <property type="entry name" value="Obscurin/Obscurin-like_Reg"/>
</dbReference>
<protein>
    <recommendedName>
        <fullName evidence="5">Ig-like domain-containing protein</fullName>
    </recommendedName>
</protein>
<dbReference type="PANTHER" id="PTHR35971:SF4">
    <property type="entry name" value="OBSCURIN"/>
    <property type="match status" value="1"/>
</dbReference>
<proteinExistence type="predicted"/>
<comment type="subcellular location">
    <subcellularLocation>
        <location evidence="1">Cytoplasm</location>
    </subcellularLocation>
</comment>
<organism evidence="6 7">
    <name type="scientific">Staurois parvus</name>
    <dbReference type="NCBI Taxonomy" id="386267"/>
    <lineage>
        <taxon>Eukaryota</taxon>
        <taxon>Metazoa</taxon>
        <taxon>Chordata</taxon>
        <taxon>Craniata</taxon>
        <taxon>Vertebrata</taxon>
        <taxon>Euteleostomi</taxon>
        <taxon>Amphibia</taxon>
        <taxon>Batrachia</taxon>
        <taxon>Anura</taxon>
        <taxon>Neobatrachia</taxon>
        <taxon>Ranoidea</taxon>
        <taxon>Ranidae</taxon>
        <taxon>Staurois</taxon>
    </lineage>
</organism>
<sequence length="171" mass="19159">MLENIPVRLLDRRSTSRSVSKKDAGEYICEVAGQKINFRINVKEPEPAFTSLDKVQKEVQAVVSEKATLSCVMAQEKTEVKWYKDGKLITSSKKVRVESEGKSRHLVVSEGKSRCLVMEHVEKKDAGEYTCEAAGQKINFKINVKEPEPAFTSLDKVQKEVQAVVSEKATL</sequence>
<dbReference type="InterPro" id="IPR036179">
    <property type="entry name" value="Ig-like_dom_sf"/>
</dbReference>
<name>A0ABN9AKG5_9NEOB</name>
<evidence type="ECO:0000256" key="4">
    <source>
        <dbReference type="ARBA" id="ARBA00023157"/>
    </source>
</evidence>
<evidence type="ECO:0000313" key="6">
    <source>
        <dbReference type="EMBL" id="CAI9535882.1"/>
    </source>
</evidence>
<keyword evidence="7" id="KW-1185">Reference proteome</keyword>
<dbReference type="InterPro" id="IPR007110">
    <property type="entry name" value="Ig-like_dom"/>
</dbReference>
<evidence type="ECO:0000256" key="3">
    <source>
        <dbReference type="ARBA" id="ARBA00022553"/>
    </source>
</evidence>
<dbReference type="Proteomes" id="UP001162483">
    <property type="component" value="Unassembled WGS sequence"/>
</dbReference>
<evidence type="ECO:0000259" key="5">
    <source>
        <dbReference type="PROSITE" id="PS50835"/>
    </source>
</evidence>
<dbReference type="EMBL" id="CATNWA010000289">
    <property type="protein sequence ID" value="CAI9535882.1"/>
    <property type="molecule type" value="Genomic_DNA"/>
</dbReference>
<comment type="caution">
    <text evidence="6">The sequence shown here is derived from an EMBL/GenBank/DDBJ whole genome shotgun (WGS) entry which is preliminary data.</text>
</comment>
<dbReference type="SUPFAM" id="SSF48726">
    <property type="entry name" value="Immunoglobulin"/>
    <property type="match status" value="1"/>
</dbReference>
<dbReference type="PROSITE" id="PS50835">
    <property type="entry name" value="IG_LIKE"/>
    <property type="match status" value="1"/>
</dbReference>
<dbReference type="InterPro" id="IPR013098">
    <property type="entry name" value="Ig_I-set"/>
</dbReference>
<feature type="domain" description="Ig-like" evidence="5">
    <location>
        <begin position="47"/>
        <end position="143"/>
    </location>
</feature>
<dbReference type="SMART" id="SM00408">
    <property type="entry name" value="IGc2"/>
    <property type="match status" value="1"/>
</dbReference>
<feature type="non-terminal residue" evidence="6">
    <location>
        <position position="171"/>
    </location>
</feature>
<dbReference type="Gene3D" id="2.60.40.10">
    <property type="entry name" value="Immunoglobulins"/>
    <property type="match status" value="1"/>
</dbReference>
<reference evidence="6" key="1">
    <citation type="submission" date="2023-05" db="EMBL/GenBank/DDBJ databases">
        <authorList>
            <person name="Stuckert A."/>
        </authorList>
    </citation>
    <scope>NUCLEOTIDE SEQUENCE</scope>
</reference>
<keyword evidence="4" id="KW-1015">Disulfide bond</keyword>
<evidence type="ECO:0000313" key="7">
    <source>
        <dbReference type="Proteomes" id="UP001162483"/>
    </source>
</evidence>
<dbReference type="InterPro" id="IPR003598">
    <property type="entry name" value="Ig_sub2"/>
</dbReference>
<accession>A0ABN9AKG5</accession>
<evidence type="ECO:0000256" key="1">
    <source>
        <dbReference type="ARBA" id="ARBA00004496"/>
    </source>
</evidence>
<keyword evidence="2" id="KW-0963">Cytoplasm</keyword>
<dbReference type="InterPro" id="IPR003599">
    <property type="entry name" value="Ig_sub"/>
</dbReference>
<keyword evidence="3" id="KW-0597">Phosphoprotein</keyword>
<dbReference type="Pfam" id="PF07679">
    <property type="entry name" value="I-set"/>
    <property type="match status" value="1"/>
</dbReference>
<gene>
    <name evidence="6" type="ORF">SPARVUS_LOCUS935793</name>
</gene>
<dbReference type="PANTHER" id="PTHR35971">
    <property type="entry name" value="SI:DKEY-31G6.6"/>
    <property type="match status" value="1"/>
</dbReference>
<dbReference type="SMART" id="SM00409">
    <property type="entry name" value="IG"/>
    <property type="match status" value="1"/>
</dbReference>